<keyword evidence="4 5" id="KW-0472">Membrane</keyword>
<evidence type="ECO:0000256" key="6">
    <source>
        <dbReference type="SAM" id="SignalP"/>
    </source>
</evidence>
<feature type="transmembrane region" description="Helical" evidence="5">
    <location>
        <begin position="321"/>
        <end position="340"/>
    </location>
</feature>
<sequence>MRHALPPAFTAAVFALLLVFTALAGVAQPARTAVVLTLDGAVGPASADHLRRGLAAAQRDGATLVVLQIDTPGGLDSSMREIVRAITASPLPVLAWVGPAGARAASAGTFIVYASHLAAMAPGTNLGAATPVALAGPGPDVRRAASAPEPSAAKATNDAVAYLRSLAELRGRNADWAERAVRDAASLPAAAALKAGVVEIVADSVPALLAQADGRTVRLAAGELRLQSAGLAVERRDADWRTRALNVITNPNLALILMAIGVYGLLFEFMSPGAVLPGVVGAICLLLGLYALSTLPISSAGAALLVLGLTLMVAEAFAPSFGVLGLGGAVAFVFGATLLIDTDAPQWDVSLPLVAGLALASAAAAVVVVRAALKVRRLRPHSGAQAMLDATARVLDWAGADGHVLVHGERWHAVADATLTPGDTVRVRAVDGLTLRVARNAAPSS</sequence>
<dbReference type="Gene3D" id="2.40.50.140">
    <property type="entry name" value="Nucleic acid-binding proteins"/>
    <property type="match status" value="1"/>
</dbReference>
<evidence type="ECO:0000259" key="7">
    <source>
        <dbReference type="Pfam" id="PF01957"/>
    </source>
</evidence>
<evidence type="ECO:0000313" key="11">
    <source>
        <dbReference type="Proteomes" id="UP001041814"/>
    </source>
</evidence>
<feature type="transmembrane region" description="Helical" evidence="5">
    <location>
        <begin position="352"/>
        <end position="373"/>
    </location>
</feature>
<dbReference type="InterPro" id="IPR029045">
    <property type="entry name" value="ClpP/crotonase-like_dom_sf"/>
</dbReference>
<organism evidence="10 11">
    <name type="scientific">Rubrivivax gelatinosus</name>
    <name type="common">Rhodocyclus gelatinosus</name>
    <name type="synonym">Rhodopseudomonas gelatinosa</name>
    <dbReference type="NCBI Taxonomy" id="28068"/>
    <lineage>
        <taxon>Bacteria</taxon>
        <taxon>Pseudomonadati</taxon>
        <taxon>Pseudomonadota</taxon>
        <taxon>Betaproteobacteria</taxon>
        <taxon>Burkholderiales</taxon>
        <taxon>Sphaerotilaceae</taxon>
        <taxon>Rubrivivax</taxon>
    </lineage>
</organism>
<dbReference type="Pfam" id="PF24961">
    <property type="entry name" value="NfeD_membrane"/>
    <property type="match status" value="1"/>
</dbReference>
<evidence type="ECO:0000256" key="1">
    <source>
        <dbReference type="ARBA" id="ARBA00004141"/>
    </source>
</evidence>
<dbReference type="Pfam" id="PF25145">
    <property type="entry name" value="NfeD1b_N"/>
    <property type="match status" value="1"/>
</dbReference>
<dbReference type="EMBL" id="NRRU01000073">
    <property type="protein sequence ID" value="MBK1714586.1"/>
    <property type="molecule type" value="Genomic_DNA"/>
</dbReference>
<dbReference type="RefSeq" id="WP_200379414.1">
    <property type="nucleotide sequence ID" value="NZ_NRRU01000073.1"/>
</dbReference>
<dbReference type="InterPro" id="IPR052165">
    <property type="entry name" value="Membrane_assoc_protease"/>
</dbReference>
<proteinExistence type="predicted"/>
<dbReference type="Proteomes" id="UP001041814">
    <property type="component" value="Unassembled WGS sequence"/>
</dbReference>
<dbReference type="SUPFAM" id="SSF52096">
    <property type="entry name" value="ClpP/crotonase"/>
    <property type="match status" value="1"/>
</dbReference>
<evidence type="ECO:0000256" key="5">
    <source>
        <dbReference type="SAM" id="Phobius"/>
    </source>
</evidence>
<keyword evidence="11" id="KW-1185">Reference proteome</keyword>
<dbReference type="PANTHER" id="PTHR33507:SF4">
    <property type="entry name" value="NODULATION COMPETITIVENESS PROTEIN NFED"/>
    <property type="match status" value="1"/>
</dbReference>
<dbReference type="PANTHER" id="PTHR33507">
    <property type="entry name" value="INNER MEMBRANE PROTEIN YBBJ"/>
    <property type="match status" value="1"/>
</dbReference>
<dbReference type="SUPFAM" id="SSF141322">
    <property type="entry name" value="NfeD domain-like"/>
    <property type="match status" value="1"/>
</dbReference>
<evidence type="ECO:0000259" key="9">
    <source>
        <dbReference type="Pfam" id="PF25145"/>
    </source>
</evidence>
<feature type="domain" description="NfeD integral membrane" evidence="8">
    <location>
        <begin position="252"/>
        <end position="368"/>
    </location>
</feature>
<keyword evidence="6" id="KW-0732">Signal</keyword>
<evidence type="ECO:0000256" key="3">
    <source>
        <dbReference type="ARBA" id="ARBA00022989"/>
    </source>
</evidence>
<reference evidence="10" key="1">
    <citation type="submission" date="2017-08" db="EMBL/GenBank/DDBJ databases">
        <authorList>
            <person name="Imhoff J.F."/>
            <person name="Rahn T."/>
            <person name="Kuenzel S."/>
            <person name="Neulinger S.C."/>
        </authorList>
    </citation>
    <scope>NUCLEOTIDE SEQUENCE</scope>
    <source>
        <strain evidence="10">IM 151</strain>
    </source>
</reference>
<dbReference type="InterPro" id="IPR056738">
    <property type="entry name" value="NfeD1b_N"/>
</dbReference>
<dbReference type="CDD" id="cd07020">
    <property type="entry name" value="Clp_protease_NfeD_1"/>
    <property type="match status" value="1"/>
</dbReference>
<protein>
    <submittedName>
        <fullName evidence="10">Nodulation protein NfeD</fullName>
    </submittedName>
</protein>
<feature type="signal peptide" evidence="6">
    <location>
        <begin position="1"/>
        <end position="24"/>
    </location>
</feature>
<evidence type="ECO:0000256" key="2">
    <source>
        <dbReference type="ARBA" id="ARBA00022692"/>
    </source>
</evidence>
<feature type="transmembrane region" description="Helical" evidence="5">
    <location>
        <begin position="251"/>
        <end position="267"/>
    </location>
</feature>
<keyword evidence="2 5" id="KW-0812">Transmembrane</keyword>
<feature type="domain" description="NfeD-like C-terminal" evidence="7">
    <location>
        <begin position="385"/>
        <end position="438"/>
    </location>
</feature>
<name>A0ABS1DZJ7_RUBGE</name>
<dbReference type="InterPro" id="IPR002810">
    <property type="entry name" value="NfeD-like_C"/>
</dbReference>
<keyword evidence="3 5" id="KW-1133">Transmembrane helix</keyword>
<reference evidence="10" key="2">
    <citation type="journal article" date="2020" name="Microorganisms">
        <title>Osmotic Adaptation and Compatible Solute Biosynthesis of Phototrophic Bacteria as Revealed from Genome Analyses.</title>
        <authorList>
            <person name="Imhoff J.F."/>
            <person name="Rahn T."/>
            <person name="Kunzel S."/>
            <person name="Keller A."/>
            <person name="Neulinger S.C."/>
        </authorList>
    </citation>
    <scope>NUCLEOTIDE SEQUENCE</scope>
    <source>
        <strain evidence="10">IM 151</strain>
    </source>
</reference>
<feature type="transmembrane region" description="Helical" evidence="5">
    <location>
        <begin position="297"/>
        <end position="314"/>
    </location>
</feature>
<dbReference type="InterPro" id="IPR056739">
    <property type="entry name" value="NfeD_membrane"/>
</dbReference>
<dbReference type="Pfam" id="PF01957">
    <property type="entry name" value="NfeD"/>
    <property type="match status" value="1"/>
</dbReference>
<dbReference type="Gene3D" id="3.90.226.10">
    <property type="entry name" value="2-enoyl-CoA Hydratase, Chain A, domain 1"/>
    <property type="match status" value="1"/>
</dbReference>
<feature type="chain" id="PRO_5047092876" evidence="6">
    <location>
        <begin position="25"/>
        <end position="445"/>
    </location>
</feature>
<feature type="domain" description="NfeD1b N-terminal" evidence="9">
    <location>
        <begin position="42"/>
        <end position="201"/>
    </location>
</feature>
<comment type="subcellular location">
    <subcellularLocation>
        <location evidence="1">Membrane</location>
        <topology evidence="1">Multi-pass membrane protein</topology>
    </subcellularLocation>
</comment>
<gene>
    <name evidence="10" type="ORF">CKO43_17595</name>
</gene>
<evidence type="ECO:0000313" key="10">
    <source>
        <dbReference type="EMBL" id="MBK1714586.1"/>
    </source>
</evidence>
<accession>A0ABS1DZJ7</accession>
<evidence type="ECO:0000259" key="8">
    <source>
        <dbReference type="Pfam" id="PF24961"/>
    </source>
</evidence>
<evidence type="ECO:0000256" key="4">
    <source>
        <dbReference type="ARBA" id="ARBA00023136"/>
    </source>
</evidence>
<dbReference type="InterPro" id="IPR012340">
    <property type="entry name" value="NA-bd_OB-fold"/>
</dbReference>
<comment type="caution">
    <text evidence="10">The sequence shown here is derived from an EMBL/GenBank/DDBJ whole genome shotgun (WGS) entry which is preliminary data.</text>
</comment>